<dbReference type="AlphaFoldDB" id="A0AAD0ZPR9"/>
<keyword evidence="2" id="KW-0238">DNA-binding</keyword>
<name>A0AAD0ZPR9_9PSED</name>
<gene>
    <name evidence="4" type="ORF">C4K07_3126</name>
</gene>
<dbReference type="SUPFAM" id="SSF48498">
    <property type="entry name" value="Tetracyclin repressor-like, C-terminal domain"/>
    <property type="match status" value="1"/>
</dbReference>
<dbReference type="PANTHER" id="PTHR30055">
    <property type="entry name" value="HTH-TYPE TRANSCRIPTIONAL REGULATOR RUTR"/>
    <property type="match status" value="1"/>
</dbReference>
<dbReference type="InterPro" id="IPR036271">
    <property type="entry name" value="Tet_transcr_reg_TetR-rel_C_sf"/>
</dbReference>
<evidence type="ECO:0000313" key="4">
    <source>
        <dbReference type="EMBL" id="AZE29911.1"/>
    </source>
</evidence>
<organism evidence="4 5">
    <name type="scientific">Pseudomonas chlororaphis subsp. aureofaciens</name>
    <dbReference type="NCBI Taxonomy" id="587851"/>
    <lineage>
        <taxon>Bacteria</taxon>
        <taxon>Pseudomonadati</taxon>
        <taxon>Pseudomonadota</taxon>
        <taxon>Gammaproteobacteria</taxon>
        <taxon>Pseudomonadales</taxon>
        <taxon>Pseudomonadaceae</taxon>
        <taxon>Pseudomonas</taxon>
    </lineage>
</organism>
<dbReference type="InterPro" id="IPR009057">
    <property type="entry name" value="Homeodomain-like_sf"/>
</dbReference>
<protein>
    <submittedName>
        <fullName evidence="4">Transcriptional regulator NfxB</fullName>
    </submittedName>
</protein>
<evidence type="ECO:0000256" key="2">
    <source>
        <dbReference type="ARBA" id="ARBA00023125"/>
    </source>
</evidence>
<dbReference type="PANTHER" id="PTHR30055:SF234">
    <property type="entry name" value="HTH-TYPE TRANSCRIPTIONAL REGULATOR BETI"/>
    <property type="match status" value="1"/>
</dbReference>
<dbReference type="Proteomes" id="UP000280455">
    <property type="component" value="Chromosome"/>
</dbReference>
<sequence>MSLTPQDERLIKALALAIVDHPRATLKELAESAGVSKATLHRFCGTRDNLVQILESHGDTVLNRIIAATNLQQDEPQEALRGLINEHLAPAHREMLVFLLFQYRPDTFGINGEATGLQPYIDALDAFFLRGQQAGAFRIDITAAVFSELFLTMVFGMIDAERRGRAASANSANVLEQMFLHGAAAAVSPK</sequence>
<proteinExistence type="predicted"/>
<reference evidence="4 5" key="1">
    <citation type="submission" date="2018-03" db="EMBL/GenBank/DDBJ databases">
        <title>Diversity of phytobeneficial traits revealed by whole-genome analysis of worldwide-isolated phenazine-producing Pseudomonas spp.</title>
        <authorList>
            <person name="Biessy A."/>
            <person name="Novinscak A."/>
            <person name="Blom J."/>
            <person name="Leger G."/>
            <person name="Thomashow L.S."/>
            <person name="Cazorla F.M."/>
            <person name="Josic D."/>
            <person name="Filion M."/>
        </authorList>
    </citation>
    <scope>NUCLEOTIDE SEQUENCE [LARGE SCALE GENOMIC DNA]</scope>
    <source>
        <strain evidence="4 5">ChPhzS24</strain>
    </source>
</reference>
<evidence type="ECO:0000256" key="1">
    <source>
        <dbReference type="ARBA" id="ARBA00023015"/>
    </source>
</evidence>
<dbReference type="GO" id="GO:0003700">
    <property type="term" value="F:DNA-binding transcription factor activity"/>
    <property type="evidence" value="ECO:0007669"/>
    <property type="project" value="TreeGrafter"/>
</dbReference>
<dbReference type="InterPro" id="IPR050109">
    <property type="entry name" value="HTH-type_TetR-like_transc_reg"/>
</dbReference>
<evidence type="ECO:0000256" key="3">
    <source>
        <dbReference type="ARBA" id="ARBA00023163"/>
    </source>
</evidence>
<keyword evidence="1" id="KW-0805">Transcription regulation</keyword>
<dbReference type="RefSeq" id="WP_009049039.1">
    <property type="nucleotide sequence ID" value="NZ_CP027721.1"/>
</dbReference>
<evidence type="ECO:0000313" key="5">
    <source>
        <dbReference type="Proteomes" id="UP000280455"/>
    </source>
</evidence>
<dbReference type="PROSITE" id="PS00356">
    <property type="entry name" value="HTH_LACI_1"/>
    <property type="match status" value="1"/>
</dbReference>
<dbReference type="Gene3D" id="1.10.357.10">
    <property type="entry name" value="Tetracycline Repressor, domain 2"/>
    <property type="match status" value="1"/>
</dbReference>
<dbReference type="SUPFAM" id="SSF46689">
    <property type="entry name" value="Homeodomain-like"/>
    <property type="match status" value="1"/>
</dbReference>
<keyword evidence="3" id="KW-0804">Transcription</keyword>
<dbReference type="GO" id="GO:0000976">
    <property type="term" value="F:transcription cis-regulatory region binding"/>
    <property type="evidence" value="ECO:0007669"/>
    <property type="project" value="TreeGrafter"/>
</dbReference>
<dbReference type="EMBL" id="CP027750">
    <property type="protein sequence ID" value="AZE29911.1"/>
    <property type="molecule type" value="Genomic_DNA"/>
</dbReference>
<accession>A0AAD0ZPR9</accession>